<keyword evidence="9" id="KW-1185">Reference proteome</keyword>
<dbReference type="Proteomes" id="UP001056429">
    <property type="component" value="Unassembled WGS sequence"/>
</dbReference>
<dbReference type="GO" id="GO:0030170">
    <property type="term" value="F:pyridoxal phosphate binding"/>
    <property type="evidence" value="ECO:0007669"/>
    <property type="project" value="InterPro"/>
</dbReference>
<keyword evidence="4 6" id="KW-0808">Transferase</keyword>
<dbReference type="EMBL" id="JAGSOJ010000006">
    <property type="protein sequence ID" value="MCM1992438.1"/>
    <property type="molecule type" value="Genomic_DNA"/>
</dbReference>
<dbReference type="CDD" id="cd00609">
    <property type="entry name" value="AAT_like"/>
    <property type="match status" value="1"/>
</dbReference>
<evidence type="ECO:0000256" key="5">
    <source>
        <dbReference type="ARBA" id="ARBA00022898"/>
    </source>
</evidence>
<comment type="caution">
    <text evidence="8">The sequence shown here is derived from an EMBL/GenBank/DDBJ whole genome shotgun (WGS) entry which is preliminary data.</text>
</comment>
<proteinExistence type="inferred from homology"/>
<dbReference type="InterPro" id="IPR004838">
    <property type="entry name" value="NHTrfase_class1_PyrdxlP-BS"/>
</dbReference>
<reference evidence="8" key="2">
    <citation type="submission" date="2021-04" db="EMBL/GenBank/DDBJ databases">
        <authorList>
            <person name="Dong X."/>
        </authorList>
    </citation>
    <scope>NUCLEOTIDE SEQUENCE</scope>
    <source>
        <strain evidence="8">ZWT</strain>
    </source>
</reference>
<dbReference type="PANTHER" id="PTHR46383:SF4">
    <property type="entry name" value="AMINOTRANSFERASE"/>
    <property type="match status" value="1"/>
</dbReference>
<dbReference type="AlphaFoldDB" id="A0A9J6P8X8"/>
<dbReference type="PRINTS" id="PR00753">
    <property type="entry name" value="ACCSYNTHASE"/>
</dbReference>
<dbReference type="GO" id="GO:0008483">
    <property type="term" value="F:transaminase activity"/>
    <property type="evidence" value="ECO:0007669"/>
    <property type="project" value="UniProtKB-KW"/>
</dbReference>
<evidence type="ECO:0000256" key="6">
    <source>
        <dbReference type="RuleBase" id="RU000481"/>
    </source>
</evidence>
<protein>
    <recommendedName>
        <fullName evidence="6">Aminotransferase</fullName>
        <ecNumber evidence="6">2.6.1.-</ecNumber>
    </recommendedName>
</protein>
<dbReference type="Gene3D" id="3.40.640.10">
    <property type="entry name" value="Type I PLP-dependent aspartate aminotransferase-like (Major domain)"/>
    <property type="match status" value="1"/>
</dbReference>
<gene>
    <name evidence="8" type="ORF">KDK92_22220</name>
</gene>
<evidence type="ECO:0000313" key="9">
    <source>
        <dbReference type="Proteomes" id="UP001056429"/>
    </source>
</evidence>
<evidence type="ECO:0000256" key="1">
    <source>
        <dbReference type="ARBA" id="ARBA00001933"/>
    </source>
</evidence>
<keyword evidence="5" id="KW-0663">Pyridoxal phosphate</keyword>
<dbReference type="InterPro" id="IPR015422">
    <property type="entry name" value="PyrdxlP-dep_Trfase_small"/>
</dbReference>
<organism evidence="8 9">
    <name type="scientific">Oceanirhabdus seepicola</name>
    <dbReference type="NCBI Taxonomy" id="2828781"/>
    <lineage>
        <taxon>Bacteria</taxon>
        <taxon>Bacillati</taxon>
        <taxon>Bacillota</taxon>
        <taxon>Clostridia</taxon>
        <taxon>Eubacteriales</taxon>
        <taxon>Clostridiaceae</taxon>
        <taxon>Oceanirhabdus</taxon>
    </lineage>
</organism>
<dbReference type="PANTHER" id="PTHR46383">
    <property type="entry name" value="ASPARTATE AMINOTRANSFERASE"/>
    <property type="match status" value="1"/>
</dbReference>
<comment type="cofactor">
    <cofactor evidence="1 6">
        <name>pyridoxal 5'-phosphate</name>
        <dbReference type="ChEBI" id="CHEBI:597326"/>
    </cofactor>
</comment>
<evidence type="ECO:0000313" key="8">
    <source>
        <dbReference type="EMBL" id="MCM1992438.1"/>
    </source>
</evidence>
<name>A0A9J6P8X8_9CLOT</name>
<dbReference type="GO" id="GO:0006520">
    <property type="term" value="P:amino acid metabolic process"/>
    <property type="evidence" value="ECO:0007669"/>
    <property type="project" value="InterPro"/>
</dbReference>
<reference evidence="8" key="1">
    <citation type="journal article" date="2021" name="mSystems">
        <title>Bacteria and Archaea Synergistically Convert Glycine Betaine to Biogenic Methane in the Formosa Cold Seep of the South China Sea.</title>
        <authorList>
            <person name="Li L."/>
            <person name="Zhang W."/>
            <person name="Zhang S."/>
            <person name="Song L."/>
            <person name="Sun Q."/>
            <person name="Zhang H."/>
            <person name="Xiang H."/>
            <person name="Dong X."/>
        </authorList>
    </citation>
    <scope>NUCLEOTIDE SEQUENCE</scope>
    <source>
        <strain evidence="8">ZWT</strain>
    </source>
</reference>
<evidence type="ECO:0000259" key="7">
    <source>
        <dbReference type="Pfam" id="PF00155"/>
    </source>
</evidence>
<dbReference type="InterPro" id="IPR015424">
    <property type="entry name" value="PyrdxlP-dep_Trfase"/>
</dbReference>
<comment type="similarity">
    <text evidence="2 6">Belongs to the class-I pyridoxal-phosphate-dependent aminotransferase family.</text>
</comment>
<evidence type="ECO:0000256" key="2">
    <source>
        <dbReference type="ARBA" id="ARBA00007441"/>
    </source>
</evidence>
<dbReference type="Gene3D" id="3.90.1150.10">
    <property type="entry name" value="Aspartate Aminotransferase, domain 1"/>
    <property type="match status" value="1"/>
</dbReference>
<dbReference type="InterPro" id="IPR050596">
    <property type="entry name" value="AspAT/PAT-like"/>
</dbReference>
<dbReference type="InterPro" id="IPR004839">
    <property type="entry name" value="Aminotransferase_I/II_large"/>
</dbReference>
<dbReference type="EC" id="2.6.1.-" evidence="6"/>
<feature type="domain" description="Aminotransferase class I/classII large" evidence="7">
    <location>
        <begin position="28"/>
        <end position="375"/>
    </location>
</feature>
<keyword evidence="3 6" id="KW-0032">Aminotransferase</keyword>
<dbReference type="SUPFAM" id="SSF53383">
    <property type="entry name" value="PLP-dependent transferases"/>
    <property type="match status" value="1"/>
</dbReference>
<dbReference type="RefSeq" id="WP_250861604.1">
    <property type="nucleotide sequence ID" value="NZ_JAGSOJ010000006.1"/>
</dbReference>
<dbReference type="Pfam" id="PF00155">
    <property type="entry name" value="Aminotran_1_2"/>
    <property type="match status" value="1"/>
</dbReference>
<dbReference type="PROSITE" id="PS00105">
    <property type="entry name" value="AA_TRANSFER_CLASS_1"/>
    <property type="match status" value="1"/>
</dbReference>
<accession>A0A9J6P8X8</accession>
<dbReference type="InterPro" id="IPR015421">
    <property type="entry name" value="PyrdxlP-dep_Trfase_major"/>
</dbReference>
<evidence type="ECO:0000256" key="3">
    <source>
        <dbReference type="ARBA" id="ARBA00022576"/>
    </source>
</evidence>
<evidence type="ECO:0000256" key="4">
    <source>
        <dbReference type="ARBA" id="ARBA00022679"/>
    </source>
</evidence>
<sequence length="385" mass="43843">MGFINKNVEKIQITGIRKFFNKVIEVEDAISMTIGQPDFPVPEAVKEEMIEAINKNKSGYTKNEGLFELREAISKYLINQNINYSPDEICITTGGSEAIFSSIQGILNEGETILVPDPAYPAYEGCIKMQGGNIKRYSLTEEFQPNFSEIEEILENEESIKGIIISYPCNPTGSVLSKESFNKFIEVLKNRDIVIISDEMYSSIIYDEEYFSLAQCKELTDRIILIGGFSKIFSMTGLRVGYFCAKEQMLNKINVVHQHNVTCAPSIAQWGALAGLNFSMNEVKERNLEFKKRRDFICNRLKQIGIDVYIPKGAFYIFIDMSFTKIKSEELCDRLLYEQKVALVPGSAFGEKGEGFVRLSYCYSMNELEEGLNRIETWLRNNKLL</sequence>